<dbReference type="SUPFAM" id="SSF54909">
    <property type="entry name" value="Dimeric alpha+beta barrel"/>
    <property type="match status" value="2"/>
</dbReference>
<feature type="domain" description="Stress-response A/B barrel" evidence="2">
    <location>
        <begin position="160"/>
        <end position="254"/>
    </location>
</feature>
<evidence type="ECO:0000256" key="1">
    <source>
        <dbReference type="ARBA" id="ARBA00011738"/>
    </source>
</evidence>
<dbReference type="Pfam" id="PF07876">
    <property type="entry name" value="Dabb"/>
    <property type="match status" value="2"/>
</dbReference>
<dbReference type="PANTHER" id="PTHR33178:SF3">
    <property type="entry name" value="STRESS-RESPONSE A_B BARREL DOMAIN-CONTAINING PROTEIN UP3"/>
    <property type="match status" value="1"/>
</dbReference>
<dbReference type="InterPro" id="IPR011008">
    <property type="entry name" value="Dimeric_a/b-barrel"/>
</dbReference>
<reference evidence="3" key="1">
    <citation type="submission" date="2022-07" db="EMBL/GenBank/DDBJ databases">
        <authorList>
            <person name="Macas J."/>
            <person name="Novak P."/>
            <person name="Neumann P."/>
        </authorList>
    </citation>
    <scope>NUCLEOTIDE SEQUENCE</scope>
</reference>
<protein>
    <recommendedName>
        <fullName evidence="2">Stress-response A/B barrel domain-containing protein</fullName>
    </recommendedName>
</protein>
<sequence length="263" mass="28711">MISFNPVVARPHSFSAKPICSAFHTTGATAATTRRRFSPTSANVSAKQIVEHVVLVRVKTEVEHSKINDMVNNLYNLSSLPQVLHLTTGPVLRTQSPTLSFTHLLHSRYESTSDLEEYNTHPLHLSAVKNFLFPVIDDIMVADWIADDFAGSVEVGPGSIIRVKLLKLKEGLSENERTEIVDVTKRLKQKISMIDQLTVGENIVQARTKGFSIASIGVFGGLGAVHALDAQSAALNDQKDGVRGFVDDIVVVDYAVPANTLIK</sequence>
<name>A0A9P0YKN1_CUSEU</name>
<proteinExistence type="predicted"/>
<dbReference type="Gene3D" id="3.30.70.100">
    <property type="match status" value="2"/>
</dbReference>
<feature type="domain" description="Stress-response A/B barrel" evidence="2">
    <location>
        <begin position="50"/>
        <end position="144"/>
    </location>
</feature>
<accession>A0A9P0YKN1</accession>
<dbReference type="OrthoDB" id="42919at2759"/>
<gene>
    <name evidence="3" type="ORF">CEURO_LOCUS2307</name>
</gene>
<dbReference type="EMBL" id="CAMAPE010000005">
    <property type="protein sequence ID" value="CAH9065953.1"/>
    <property type="molecule type" value="Genomic_DNA"/>
</dbReference>
<dbReference type="SMART" id="SM00886">
    <property type="entry name" value="Dabb"/>
    <property type="match status" value="2"/>
</dbReference>
<comment type="caution">
    <text evidence="3">The sequence shown here is derived from an EMBL/GenBank/DDBJ whole genome shotgun (WGS) entry which is preliminary data.</text>
</comment>
<keyword evidence="4" id="KW-1185">Reference proteome</keyword>
<evidence type="ECO:0000313" key="4">
    <source>
        <dbReference type="Proteomes" id="UP001152484"/>
    </source>
</evidence>
<evidence type="ECO:0000259" key="2">
    <source>
        <dbReference type="PROSITE" id="PS51502"/>
    </source>
</evidence>
<dbReference type="PROSITE" id="PS51502">
    <property type="entry name" value="S_R_A_B_BARREL"/>
    <property type="match status" value="2"/>
</dbReference>
<dbReference type="Proteomes" id="UP001152484">
    <property type="component" value="Unassembled WGS sequence"/>
</dbReference>
<dbReference type="InterPro" id="IPR044662">
    <property type="entry name" value="HS1/DABB1-like"/>
</dbReference>
<dbReference type="AlphaFoldDB" id="A0A9P0YKN1"/>
<evidence type="ECO:0000313" key="3">
    <source>
        <dbReference type="EMBL" id="CAH9065953.1"/>
    </source>
</evidence>
<comment type="subunit">
    <text evidence="1">Homodimer.</text>
</comment>
<dbReference type="InterPro" id="IPR013097">
    <property type="entry name" value="Dabb"/>
</dbReference>
<organism evidence="3 4">
    <name type="scientific">Cuscuta europaea</name>
    <name type="common">European dodder</name>
    <dbReference type="NCBI Taxonomy" id="41803"/>
    <lineage>
        <taxon>Eukaryota</taxon>
        <taxon>Viridiplantae</taxon>
        <taxon>Streptophyta</taxon>
        <taxon>Embryophyta</taxon>
        <taxon>Tracheophyta</taxon>
        <taxon>Spermatophyta</taxon>
        <taxon>Magnoliopsida</taxon>
        <taxon>eudicotyledons</taxon>
        <taxon>Gunneridae</taxon>
        <taxon>Pentapetalae</taxon>
        <taxon>asterids</taxon>
        <taxon>lamiids</taxon>
        <taxon>Solanales</taxon>
        <taxon>Convolvulaceae</taxon>
        <taxon>Cuscuteae</taxon>
        <taxon>Cuscuta</taxon>
        <taxon>Cuscuta subgen. Cuscuta</taxon>
    </lineage>
</organism>
<dbReference type="PANTHER" id="PTHR33178">
    <property type="match status" value="1"/>
</dbReference>